<dbReference type="GO" id="GO:0004803">
    <property type="term" value="F:transposase activity"/>
    <property type="evidence" value="ECO:0007669"/>
    <property type="project" value="InterPro"/>
</dbReference>
<organism evidence="4">
    <name type="scientific">Pseudomonas aeruginosa</name>
    <dbReference type="NCBI Taxonomy" id="287"/>
    <lineage>
        <taxon>Bacteria</taxon>
        <taxon>Pseudomonadati</taxon>
        <taxon>Pseudomonadota</taxon>
        <taxon>Gammaproteobacteria</taxon>
        <taxon>Pseudomonadales</taxon>
        <taxon>Pseudomonadaceae</taxon>
        <taxon>Pseudomonas</taxon>
    </lineage>
</organism>
<evidence type="ECO:0000313" key="4">
    <source>
        <dbReference type="EMBL" id="BAR64667.1"/>
    </source>
</evidence>
<dbReference type="Pfam" id="PF04986">
    <property type="entry name" value="Y2_Tnp"/>
    <property type="match status" value="1"/>
</dbReference>
<protein>
    <submittedName>
        <fullName evidence="4">Transposase</fullName>
    </submittedName>
</protein>
<feature type="region of interest" description="Disordered" evidence="1">
    <location>
        <begin position="327"/>
        <end position="361"/>
    </location>
</feature>
<evidence type="ECO:0000259" key="3">
    <source>
        <dbReference type="Pfam" id="PF14319"/>
    </source>
</evidence>
<dbReference type="AlphaFoldDB" id="A0A0F7QJK8"/>
<reference evidence="4" key="1">
    <citation type="submission" date="2015-04" db="EMBL/GenBank/DDBJ databases">
        <title>Emergence of DIM-1 metallo-beta-lactamase and 16S rRNA methylase RmtF2 Producing Multidrug-Resistant Pseudomonas aeruginosa Isolates in Nepal.</title>
        <authorList>
            <person name="Tada T."/>
            <person name="Miyoshi-Akiyama T."/>
            <person name="Kirikae T."/>
        </authorList>
    </citation>
    <scope>NUCLEOTIDE SEQUENCE</scope>
    <source>
        <strain evidence="4">IOMTU 133</strain>
    </source>
</reference>
<feature type="domain" description="Transposase zinc-binding" evidence="3">
    <location>
        <begin position="2"/>
        <end position="52"/>
    </location>
</feature>
<gene>
    <name evidence="4" type="primary">insE</name>
</gene>
<dbReference type="Pfam" id="PF14319">
    <property type="entry name" value="Zn_Tnp_IS91"/>
    <property type="match status" value="1"/>
</dbReference>
<dbReference type="InterPro" id="IPR007069">
    <property type="entry name" value="Transposase_32"/>
</dbReference>
<evidence type="ECO:0000259" key="2">
    <source>
        <dbReference type="Pfam" id="PF04986"/>
    </source>
</evidence>
<name>A0A0F7QJK8_PSEAI</name>
<proteinExistence type="predicted"/>
<dbReference type="EMBL" id="LC050387">
    <property type="protein sequence ID" value="BAR64667.1"/>
    <property type="molecule type" value="Genomic_DNA"/>
</dbReference>
<feature type="domain" description="Transposase IS801/IS1294" evidence="2">
    <location>
        <begin position="97"/>
        <end position="320"/>
    </location>
</feature>
<dbReference type="InterPro" id="IPR026889">
    <property type="entry name" value="Zn_Tnp"/>
</dbReference>
<dbReference type="GO" id="GO:0003677">
    <property type="term" value="F:DNA binding"/>
    <property type="evidence" value="ECO:0007669"/>
    <property type="project" value="InterPro"/>
</dbReference>
<feature type="compositionally biased region" description="Basic and acidic residues" evidence="1">
    <location>
        <begin position="347"/>
        <end position="359"/>
    </location>
</feature>
<evidence type="ECO:0000256" key="1">
    <source>
        <dbReference type="SAM" id="MobiDB-lite"/>
    </source>
</evidence>
<accession>A0A0F7QJK8</accession>
<dbReference type="GO" id="GO:0006313">
    <property type="term" value="P:DNA transposition"/>
    <property type="evidence" value="ECO:0007669"/>
    <property type="project" value="InterPro"/>
</dbReference>
<sequence length="427" mass="46986">MCEHCRAERLVAFSCKKRGFCPSCGARRMAESARHLVEEVFGPRPVRQWVLSFPYPLRFLFASKPEAIGPVLGIVQRVIAGWLADQAGIDRASAQCGAVTLIQRFGSALNLNIHFHMLWLDGVYEDTTERPQRKPRLHRTRAPTSAQLTELANTIAHRVCRHLSRRGWLEGEDESVFLSDSAGSDDGMDGLRMSSMTYRIATGRDAGRKVVTLQTLPGDAGSLEGDAGKVGGFSLHAGVAAEAHESHKLEKLCRYITRPAISEQRLSISPQGRVRYQLKTPWRNGTTHVEWDAVDFIAKLAALVPPPRAHLTRFHGVFAPNANLRAQLTPSGRGKRPAGDAAPVDVSAHDEPRSPEQKRRAMSWAQRLKRVFSIDITTCAHCGGAVRIVASIEEPTAIRAILAHFEKHGALEQAHYRPAARAPPPAA</sequence>